<feature type="compositionally biased region" description="Low complexity" evidence="1">
    <location>
        <begin position="96"/>
        <end position="110"/>
    </location>
</feature>
<sequence length="135" mass="14618">MFSSHGTEEEEYDYTHDEERRRQLRANVLEGLKIGDEEGEEGGADDNERAAAVDKNVNGAPTAGPATPSLTDRLPTFSPRKNQAFRNTFGFIAPGDIPTTDDAGAPAAPTKLRVSTPPAERRHPIPLPSFPSSVF</sequence>
<proteinExistence type="predicted"/>
<dbReference type="Proteomes" id="UP000011083">
    <property type="component" value="Unassembled WGS sequence"/>
</dbReference>
<feature type="region of interest" description="Disordered" evidence="1">
    <location>
        <begin position="32"/>
        <end position="51"/>
    </location>
</feature>
<dbReference type="AlphaFoldDB" id="L8GX05"/>
<feature type="region of interest" description="Disordered" evidence="1">
    <location>
        <begin position="57"/>
        <end position="135"/>
    </location>
</feature>
<protein>
    <submittedName>
        <fullName evidence="2">Uncharacterized protein</fullName>
    </submittedName>
</protein>
<dbReference type="KEGG" id="acan:ACA1_063040"/>
<dbReference type="VEuPathDB" id="AmoebaDB:ACA1_063040"/>
<accession>L8GX05</accession>
<name>L8GX05_ACACF</name>
<keyword evidence="3" id="KW-1185">Reference proteome</keyword>
<dbReference type="GeneID" id="14918248"/>
<reference evidence="2 3" key="1">
    <citation type="journal article" date="2013" name="Genome Biol.">
        <title>Genome of Acanthamoeba castellanii highlights extensive lateral gene transfer and early evolution of tyrosine kinase signaling.</title>
        <authorList>
            <person name="Clarke M."/>
            <person name="Lohan A.J."/>
            <person name="Liu B."/>
            <person name="Lagkouvardos I."/>
            <person name="Roy S."/>
            <person name="Zafar N."/>
            <person name="Bertelli C."/>
            <person name="Schilde C."/>
            <person name="Kianianmomeni A."/>
            <person name="Burglin T.R."/>
            <person name="Frech C."/>
            <person name="Turcotte B."/>
            <person name="Kopec K.O."/>
            <person name="Synnott J.M."/>
            <person name="Choo C."/>
            <person name="Paponov I."/>
            <person name="Finkler A."/>
            <person name="Soon Heng Tan C."/>
            <person name="Hutchins A.P."/>
            <person name="Weinmeier T."/>
            <person name="Rattei T."/>
            <person name="Chu J.S."/>
            <person name="Gimenez G."/>
            <person name="Irimia M."/>
            <person name="Rigden D.J."/>
            <person name="Fitzpatrick D.A."/>
            <person name="Lorenzo-Morales J."/>
            <person name="Bateman A."/>
            <person name="Chiu C.H."/>
            <person name="Tang P."/>
            <person name="Hegemann P."/>
            <person name="Fromm H."/>
            <person name="Raoult D."/>
            <person name="Greub G."/>
            <person name="Miranda-Saavedra D."/>
            <person name="Chen N."/>
            <person name="Nash P."/>
            <person name="Ginger M.L."/>
            <person name="Horn M."/>
            <person name="Schaap P."/>
            <person name="Caler L."/>
            <person name="Loftus B."/>
        </authorList>
    </citation>
    <scope>NUCLEOTIDE SEQUENCE [LARGE SCALE GENOMIC DNA]</scope>
    <source>
        <strain evidence="2 3">Neff</strain>
    </source>
</reference>
<organism evidence="2 3">
    <name type="scientific">Acanthamoeba castellanii (strain ATCC 30010 / Neff)</name>
    <dbReference type="NCBI Taxonomy" id="1257118"/>
    <lineage>
        <taxon>Eukaryota</taxon>
        <taxon>Amoebozoa</taxon>
        <taxon>Discosea</taxon>
        <taxon>Longamoebia</taxon>
        <taxon>Centramoebida</taxon>
        <taxon>Acanthamoebidae</taxon>
        <taxon>Acanthamoeba</taxon>
    </lineage>
</organism>
<dbReference type="EMBL" id="KB007974">
    <property type="protein sequence ID" value="ELR17540.1"/>
    <property type="molecule type" value="Genomic_DNA"/>
</dbReference>
<gene>
    <name evidence="2" type="ORF">ACA1_063040</name>
</gene>
<evidence type="ECO:0000313" key="2">
    <source>
        <dbReference type="EMBL" id="ELR17540.1"/>
    </source>
</evidence>
<dbReference type="RefSeq" id="XP_004339553.1">
    <property type="nucleotide sequence ID" value="XM_004339505.1"/>
</dbReference>
<evidence type="ECO:0000256" key="1">
    <source>
        <dbReference type="SAM" id="MobiDB-lite"/>
    </source>
</evidence>
<evidence type="ECO:0000313" key="3">
    <source>
        <dbReference type="Proteomes" id="UP000011083"/>
    </source>
</evidence>